<organism evidence="11 12">
    <name type="scientific">Methylibium petroleiphilum (strain ATCC BAA-1232 / LMG 22953 / PM1)</name>
    <dbReference type="NCBI Taxonomy" id="420662"/>
    <lineage>
        <taxon>Bacteria</taxon>
        <taxon>Pseudomonadati</taxon>
        <taxon>Pseudomonadota</taxon>
        <taxon>Betaproteobacteria</taxon>
        <taxon>Burkholderiales</taxon>
        <taxon>Sphaerotilaceae</taxon>
        <taxon>Methylibium</taxon>
    </lineage>
</organism>
<dbReference type="GO" id="GO:0030288">
    <property type="term" value="C:outer membrane-bounded periplasmic space"/>
    <property type="evidence" value="ECO:0007669"/>
    <property type="project" value="TreeGrafter"/>
</dbReference>
<evidence type="ECO:0000256" key="3">
    <source>
        <dbReference type="ARBA" id="ARBA00022729"/>
    </source>
</evidence>
<dbReference type="eggNOG" id="COG5569">
    <property type="taxonomic scope" value="Bacteria"/>
</dbReference>
<dbReference type="FunFam" id="2.40.420.20:FF:000003">
    <property type="entry name" value="Cation efflux system protein cusB"/>
    <property type="match status" value="1"/>
</dbReference>
<reference evidence="11 12" key="1">
    <citation type="journal article" date="2007" name="J. Bacteriol.">
        <title>Whole-genome analysis of the methyl tert-butyl ether-degrading beta-proteobacterium Methylibium petroleiphilum PM1.</title>
        <authorList>
            <person name="Kane S.R."/>
            <person name="Chakicherla A.Y."/>
            <person name="Chain P.S.G."/>
            <person name="Schmidt R."/>
            <person name="Shin M.W."/>
            <person name="Legler T.C."/>
            <person name="Scow K.M."/>
            <person name="Larimer F.W."/>
            <person name="Lucas S.M."/>
            <person name="Richardson P.M."/>
            <person name="Hristova K.R."/>
        </authorList>
    </citation>
    <scope>NUCLEOTIDE SEQUENCE [LARGE SCALE GENOMIC DNA]</scope>
    <source>
        <strain evidence="12">ATCC BAA-1232 / LMG 22953 / PM1</strain>
    </source>
</reference>
<dbReference type="FunFam" id="2.40.30.170:FF:000010">
    <property type="entry name" value="Efflux RND transporter periplasmic adaptor subunit"/>
    <property type="match status" value="1"/>
</dbReference>
<dbReference type="InterPro" id="IPR058790">
    <property type="entry name" value="BSH_CusB"/>
</dbReference>
<keyword evidence="4" id="KW-0406">Ion transport</keyword>
<dbReference type="InterPro" id="IPR051909">
    <property type="entry name" value="MFP_Cation_Efflux"/>
</dbReference>
<evidence type="ECO:0000259" key="9">
    <source>
        <dbReference type="Pfam" id="PF25954"/>
    </source>
</evidence>
<evidence type="ECO:0000256" key="5">
    <source>
        <dbReference type="SAM" id="MobiDB-lite"/>
    </source>
</evidence>
<keyword evidence="3" id="KW-0732">Signal</keyword>
<evidence type="ECO:0000259" key="7">
    <source>
        <dbReference type="Pfam" id="PF25869"/>
    </source>
</evidence>
<evidence type="ECO:0000313" key="12">
    <source>
        <dbReference type="Proteomes" id="UP000000366"/>
    </source>
</evidence>
<dbReference type="InterPro" id="IPR021647">
    <property type="entry name" value="CusF_Ec"/>
</dbReference>
<dbReference type="Proteomes" id="UP000000366">
    <property type="component" value="Chromosome"/>
</dbReference>
<dbReference type="EMBL" id="CP000555">
    <property type="protein sequence ID" value="ABM94588.1"/>
    <property type="molecule type" value="Genomic_DNA"/>
</dbReference>
<dbReference type="PANTHER" id="PTHR30097">
    <property type="entry name" value="CATION EFFLUX SYSTEM PROTEIN CUSB"/>
    <property type="match status" value="1"/>
</dbReference>
<dbReference type="InterPro" id="IPR042230">
    <property type="entry name" value="CusF_sf"/>
</dbReference>
<dbReference type="Gene3D" id="2.40.50.100">
    <property type="match status" value="1"/>
</dbReference>
<dbReference type="GO" id="GO:0022857">
    <property type="term" value="F:transmembrane transporter activity"/>
    <property type="evidence" value="ECO:0007669"/>
    <property type="project" value="InterPro"/>
</dbReference>
<dbReference type="Pfam" id="PF25919">
    <property type="entry name" value="BSH_CusB"/>
    <property type="match status" value="1"/>
</dbReference>
<dbReference type="Gene3D" id="2.40.50.320">
    <property type="entry name" value="Copper binding periplasmic protein CusF"/>
    <property type="match status" value="1"/>
</dbReference>
<dbReference type="InterPro" id="IPR006143">
    <property type="entry name" value="RND_pump_MFP"/>
</dbReference>
<evidence type="ECO:0000256" key="2">
    <source>
        <dbReference type="ARBA" id="ARBA00022448"/>
    </source>
</evidence>
<accession>A2SG99</accession>
<dbReference type="InterPro" id="IPR058649">
    <property type="entry name" value="CzcB_C"/>
</dbReference>
<keyword evidence="6" id="KW-0472">Membrane</keyword>
<keyword evidence="6 11" id="KW-0812">Transmembrane</keyword>
<evidence type="ECO:0000313" key="11">
    <source>
        <dbReference type="EMBL" id="ABM94588.1"/>
    </source>
</evidence>
<sequence>MNTRQILWTVGAVSALALGGYALYQLGMQRGMGHSATGPADPASPSPAEDPTSSIAAGEAATRRHIKAGIKAGDVDPATGKPVLYYHDPMVPGKRFDAPAKSPFMDMMLVPVYGGAGGEDQGTVTVSPRIQQNLGVRTAEVVEGTLQPMVSAVGSIAWNERDQSVVQARATGYIEKLHVRATLDRVRAGQPFADIYVPEWVAAQEEYLAVKRFAKDDAGLAAAARQRLLLAGMSEAQVVRVDAASTVQPRITLVAPSSGVVAELVAREGMTVSPGMMLARINGLAAVWANAELPESQAALVRPGSQVEARSPGVPGAVFRGTVQALLPEVNATTRTLKARVQFANPEDRLVPGLFVTMQFMDMRAQKAMLVPTEAVIQTGRRAVVMVAEEGGRFAPVDVETGLEISGQTEIKRGLKAGQRVVVSSQFLIDSEASLKGVEARLNNQPAPTAANTAQRHSAQGLIESLDRESVTLSHGPIPSVGMGAMTMEFKLPPPNRLPRGLAVGDRVDFEFYVDPTDGPTVLTLTLLPPAAPAAAAPGASR</sequence>
<keyword evidence="2" id="KW-0813">Transport</keyword>
<feature type="domain" description="CzcB-like C-terminal circularly permuted SH3-like" evidence="10">
    <location>
        <begin position="371"/>
        <end position="429"/>
    </location>
</feature>
<dbReference type="Gene3D" id="2.40.30.170">
    <property type="match status" value="1"/>
</dbReference>
<feature type="domain" description="CusB-like three alpha-helical bundle" evidence="7">
    <location>
        <begin position="199"/>
        <end position="249"/>
    </location>
</feature>
<dbReference type="Pfam" id="PF25954">
    <property type="entry name" value="Beta-barrel_RND_2"/>
    <property type="match status" value="1"/>
</dbReference>
<dbReference type="Pfam" id="PF11604">
    <property type="entry name" value="CusF_Ec"/>
    <property type="match status" value="1"/>
</dbReference>
<dbReference type="Gene3D" id="6.10.140.730">
    <property type="match status" value="1"/>
</dbReference>
<dbReference type="eggNOG" id="COG0845">
    <property type="taxonomic scope" value="Bacteria"/>
</dbReference>
<dbReference type="InterPro" id="IPR058792">
    <property type="entry name" value="Beta-barrel_RND_2"/>
</dbReference>
<dbReference type="PANTHER" id="PTHR30097:SF15">
    <property type="entry name" value="CATION EFFLUX SYSTEM PROTEIN CUSB"/>
    <property type="match status" value="1"/>
</dbReference>
<feature type="domain" description="CusB-like barrel-sandwich hybrid" evidence="8">
    <location>
        <begin position="164"/>
        <end position="282"/>
    </location>
</feature>
<keyword evidence="6" id="KW-1133">Transmembrane helix</keyword>
<dbReference type="GO" id="GO:0060003">
    <property type="term" value="P:copper ion export"/>
    <property type="evidence" value="ECO:0007669"/>
    <property type="project" value="TreeGrafter"/>
</dbReference>
<evidence type="ECO:0000259" key="10">
    <source>
        <dbReference type="Pfam" id="PF25975"/>
    </source>
</evidence>
<dbReference type="HOGENOM" id="CLU_018816_13_1_4"/>
<dbReference type="GO" id="GO:0015679">
    <property type="term" value="P:plasma membrane copper ion transport"/>
    <property type="evidence" value="ECO:0007669"/>
    <property type="project" value="TreeGrafter"/>
</dbReference>
<dbReference type="AlphaFoldDB" id="A2SG99"/>
<comment type="similarity">
    <text evidence="1">Belongs to the membrane fusion protein (MFP) (TC 8.A.1) family.</text>
</comment>
<proteinExistence type="inferred from homology"/>
<feature type="region of interest" description="Disordered" evidence="5">
    <location>
        <begin position="32"/>
        <end position="55"/>
    </location>
</feature>
<dbReference type="GO" id="GO:0016020">
    <property type="term" value="C:membrane"/>
    <property type="evidence" value="ECO:0007669"/>
    <property type="project" value="InterPro"/>
</dbReference>
<dbReference type="Gene3D" id="2.40.420.20">
    <property type="match status" value="1"/>
</dbReference>
<evidence type="ECO:0000259" key="8">
    <source>
        <dbReference type="Pfam" id="PF25919"/>
    </source>
</evidence>
<gene>
    <name evidence="11" type="ordered locus">Mpe_A1626</name>
</gene>
<dbReference type="RefSeq" id="WP_011829225.1">
    <property type="nucleotide sequence ID" value="NC_008825.1"/>
</dbReference>
<name>A2SG99_METPP</name>
<dbReference type="Pfam" id="PF25869">
    <property type="entry name" value="3HB_CusB"/>
    <property type="match status" value="1"/>
</dbReference>
<feature type="domain" description="CusB-like beta-barrel" evidence="9">
    <location>
        <begin position="287"/>
        <end position="362"/>
    </location>
</feature>
<dbReference type="SUPFAM" id="SSF111369">
    <property type="entry name" value="HlyD-like secretion proteins"/>
    <property type="match status" value="1"/>
</dbReference>
<dbReference type="KEGG" id="mpt:Mpe_A1626"/>
<keyword evidence="12" id="KW-1185">Reference proteome</keyword>
<feature type="transmembrane region" description="Helical" evidence="6">
    <location>
        <begin position="6"/>
        <end position="24"/>
    </location>
</feature>
<evidence type="ECO:0000256" key="6">
    <source>
        <dbReference type="SAM" id="Phobius"/>
    </source>
</evidence>
<evidence type="ECO:0000256" key="4">
    <source>
        <dbReference type="ARBA" id="ARBA00023065"/>
    </source>
</evidence>
<dbReference type="STRING" id="420662.Mpe_A1626"/>
<dbReference type="InterPro" id="IPR058791">
    <property type="entry name" value="3HB_CusB"/>
</dbReference>
<feature type="compositionally biased region" description="Low complexity" evidence="5">
    <location>
        <begin position="35"/>
        <end position="54"/>
    </location>
</feature>
<protein>
    <submittedName>
        <fullName evidence="11">Putative cation efflux system transmembrane protein</fullName>
    </submittedName>
</protein>
<dbReference type="NCBIfam" id="TIGR01730">
    <property type="entry name" value="RND_mfp"/>
    <property type="match status" value="1"/>
</dbReference>
<dbReference type="Pfam" id="PF25975">
    <property type="entry name" value="CzcB_C"/>
    <property type="match status" value="1"/>
</dbReference>
<dbReference type="GO" id="GO:0046914">
    <property type="term" value="F:transition metal ion binding"/>
    <property type="evidence" value="ECO:0007669"/>
    <property type="project" value="TreeGrafter"/>
</dbReference>
<evidence type="ECO:0000256" key="1">
    <source>
        <dbReference type="ARBA" id="ARBA00009477"/>
    </source>
</evidence>